<dbReference type="GO" id="GO:0016787">
    <property type="term" value="F:hydrolase activity"/>
    <property type="evidence" value="ECO:0007669"/>
    <property type="project" value="UniProtKB-KW"/>
</dbReference>
<dbReference type="SUPFAM" id="SSF53474">
    <property type="entry name" value="alpha/beta-Hydrolases"/>
    <property type="match status" value="1"/>
</dbReference>
<name>A0ABW7UXT3_9ACTN</name>
<evidence type="ECO:0000313" key="2">
    <source>
        <dbReference type="Proteomes" id="UP001611548"/>
    </source>
</evidence>
<dbReference type="EMBL" id="JBIRWE010000009">
    <property type="protein sequence ID" value="MFI1966422.1"/>
    <property type="molecule type" value="Genomic_DNA"/>
</dbReference>
<comment type="caution">
    <text evidence="1">The sequence shown here is derived from an EMBL/GenBank/DDBJ whole genome shotgun (WGS) entry which is preliminary data.</text>
</comment>
<protein>
    <submittedName>
        <fullName evidence="1">Alpha/beta hydrolase</fullName>
    </submittedName>
</protein>
<keyword evidence="1" id="KW-0378">Hydrolase</keyword>
<sequence length="359" mass="39590">MAAAHAITYKALPQEVVGVDAEELMAVRSEADVAAVRAALVSEVWKSADGRLPSALPEVERGVAAPEIPEFTGVDRIDRLTVRLPYGLSTTVFLLLPDRWPHHAGHRRFAFYHNGHGEEPSTMARTAQALLDAGYGVLLFAMPLYHWNPRELEDPQDPAKKVVVGSHNDLVPWETPGFSTLRFFLEPLVVAMNHVRKVHEPTSVQMVGLSGGGWATTVYPALDPRVTRSYPTAGSLPFFLRSAPPKPSPTTGDWEQRKDRHPAFYAIADFMDFYALASVGKDRRQIQILNRFDACCFNGVGHRSYAPVARHRVEVITGGEVGRGSWELLEDATHGDHTVSPYALSVILWDLDVNCAGLP</sequence>
<proteinExistence type="predicted"/>
<reference evidence="1 2" key="1">
    <citation type="submission" date="2024-10" db="EMBL/GenBank/DDBJ databases">
        <title>The Natural Products Discovery Center: Release of the First 8490 Sequenced Strains for Exploring Actinobacteria Biosynthetic Diversity.</title>
        <authorList>
            <person name="Kalkreuter E."/>
            <person name="Kautsar S.A."/>
            <person name="Yang D."/>
            <person name="Bader C.D."/>
            <person name="Teijaro C.N."/>
            <person name="Fluegel L."/>
            <person name="Davis C.M."/>
            <person name="Simpson J.R."/>
            <person name="Lauterbach L."/>
            <person name="Steele A.D."/>
            <person name="Gui C."/>
            <person name="Meng S."/>
            <person name="Li G."/>
            <person name="Viehrig K."/>
            <person name="Ye F."/>
            <person name="Su P."/>
            <person name="Kiefer A.F."/>
            <person name="Nichols A."/>
            <person name="Cepeda A.J."/>
            <person name="Yan W."/>
            <person name="Fan B."/>
            <person name="Jiang Y."/>
            <person name="Adhikari A."/>
            <person name="Zheng C.-J."/>
            <person name="Schuster L."/>
            <person name="Cowan T.M."/>
            <person name="Smanski M.J."/>
            <person name="Chevrette M.G."/>
            <person name="De Carvalho L.P.S."/>
            <person name="Shen B."/>
        </authorList>
    </citation>
    <scope>NUCLEOTIDE SEQUENCE [LARGE SCALE GENOMIC DNA]</scope>
    <source>
        <strain evidence="1 2">NPDC020327</strain>
    </source>
</reference>
<dbReference type="Proteomes" id="UP001611548">
    <property type="component" value="Unassembled WGS sequence"/>
</dbReference>
<organism evidence="1 2">
    <name type="scientific">Streptomyces pathocidini</name>
    <dbReference type="NCBI Taxonomy" id="1650571"/>
    <lineage>
        <taxon>Bacteria</taxon>
        <taxon>Bacillati</taxon>
        <taxon>Actinomycetota</taxon>
        <taxon>Actinomycetes</taxon>
        <taxon>Kitasatosporales</taxon>
        <taxon>Streptomycetaceae</taxon>
        <taxon>Streptomyces</taxon>
    </lineage>
</organism>
<gene>
    <name evidence="1" type="ORF">ACH429_20320</name>
</gene>
<dbReference type="RefSeq" id="WP_055473859.1">
    <property type="nucleotide sequence ID" value="NZ_JBIRWE010000009.1"/>
</dbReference>
<evidence type="ECO:0000313" key="1">
    <source>
        <dbReference type="EMBL" id="MFI1966422.1"/>
    </source>
</evidence>
<accession>A0ABW7UXT3</accession>
<dbReference type="InterPro" id="IPR029058">
    <property type="entry name" value="AB_hydrolase_fold"/>
</dbReference>
<keyword evidence="2" id="KW-1185">Reference proteome</keyword>
<dbReference type="Gene3D" id="3.40.50.1820">
    <property type="entry name" value="alpha/beta hydrolase"/>
    <property type="match status" value="1"/>
</dbReference>